<dbReference type="InterPro" id="IPR034600">
    <property type="entry name" value="Ribosomal_bL31m"/>
</dbReference>
<dbReference type="AlphaFoldDB" id="A0A1G4JHU5"/>
<sequence>MLNSLITKRVASKAYHGATQVSIPKRPLKKIKLGKARPAIYHKFDVQVELSDGSVVTRRSQFPKSQIRLIQDQRNNPLWNESRDDLVVVDANAGGRLDKFKQKYDQVFSFESVPPKQPAAEAKQPAEAETQDPEDDFGMDDYMSLLNENAQQVQSGGKLATKKRDKK</sequence>
<dbReference type="Gene3D" id="6.20.130.10">
    <property type="match status" value="1"/>
</dbReference>
<evidence type="ECO:0000313" key="3">
    <source>
        <dbReference type="EMBL" id="SCU89988.1"/>
    </source>
</evidence>
<dbReference type="GO" id="GO:0032543">
    <property type="term" value="P:mitochondrial translation"/>
    <property type="evidence" value="ECO:0007669"/>
    <property type="project" value="InterPro"/>
</dbReference>
<proteinExistence type="predicted"/>
<name>A0A1G4JHU5_9SACH</name>
<feature type="compositionally biased region" description="Acidic residues" evidence="1">
    <location>
        <begin position="129"/>
        <end position="139"/>
    </location>
</feature>
<dbReference type="OrthoDB" id="5587740at2759"/>
<accession>A0A1G4JHU5</accession>
<dbReference type="EMBL" id="LT598481">
    <property type="protein sequence ID" value="SCU89988.1"/>
    <property type="molecule type" value="Genomic_DNA"/>
</dbReference>
<dbReference type="GO" id="GO:0005762">
    <property type="term" value="C:mitochondrial large ribosomal subunit"/>
    <property type="evidence" value="ECO:0007669"/>
    <property type="project" value="InterPro"/>
</dbReference>
<evidence type="ECO:0000259" key="2">
    <source>
        <dbReference type="Pfam" id="PF21492"/>
    </source>
</evidence>
<evidence type="ECO:0000256" key="1">
    <source>
        <dbReference type="SAM" id="MobiDB-lite"/>
    </source>
</evidence>
<dbReference type="Pfam" id="PF21492">
    <property type="entry name" value="bL31_N"/>
    <property type="match status" value="1"/>
</dbReference>
<dbReference type="InterPro" id="IPR048874">
    <property type="entry name" value="Ribosomal_bL31m_N"/>
</dbReference>
<dbReference type="GO" id="GO:0003735">
    <property type="term" value="F:structural constituent of ribosome"/>
    <property type="evidence" value="ECO:0007669"/>
    <property type="project" value="InterPro"/>
</dbReference>
<reference evidence="4" key="1">
    <citation type="submission" date="2016-03" db="EMBL/GenBank/DDBJ databases">
        <authorList>
            <person name="Devillers Hugo."/>
        </authorList>
    </citation>
    <scope>NUCLEOTIDE SEQUENCE [LARGE SCALE GENOMIC DNA]</scope>
</reference>
<organism evidence="3 4">
    <name type="scientific">Lachancea meyersii CBS 8951</name>
    <dbReference type="NCBI Taxonomy" id="1266667"/>
    <lineage>
        <taxon>Eukaryota</taxon>
        <taxon>Fungi</taxon>
        <taxon>Dikarya</taxon>
        <taxon>Ascomycota</taxon>
        <taxon>Saccharomycotina</taxon>
        <taxon>Saccharomycetes</taxon>
        <taxon>Saccharomycetales</taxon>
        <taxon>Saccharomycetaceae</taxon>
        <taxon>Lachancea</taxon>
    </lineage>
</organism>
<dbReference type="PANTHER" id="PTHR28174:SF1">
    <property type="entry name" value="LARGE RIBOSOMAL SUBUNIT PROTEIN BL31M"/>
    <property type="match status" value="1"/>
</dbReference>
<dbReference type="PANTHER" id="PTHR28174">
    <property type="entry name" value="54S RIBOSOMAL PROTEIN L36, MITOCHONDRIAL"/>
    <property type="match status" value="1"/>
</dbReference>
<feature type="compositionally biased region" description="Polar residues" evidence="1">
    <location>
        <begin position="146"/>
        <end position="155"/>
    </location>
</feature>
<evidence type="ECO:0000313" key="4">
    <source>
        <dbReference type="Proteomes" id="UP000191144"/>
    </source>
</evidence>
<feature type="domain" description="Ribosomal protein bL31m N-terminal" evidence="2">
    <location>
        <begin position="23"/>
        <end position="82"/>
    </location>
</feature>
<keyword evidence="4" id="KW-1185">Reference proteome</keyword>
<feature type="compositionally biased region" description="Low complexity" evidence="1">
    <location>
        <begin position="118"/>
        <end position="128"/>
    </location>
</feature>
<dbReference type="Proteomes" id="UP000191144">
    <property type="component" value="Chromosome E"/>
</dbReference>
<protein>
    <submittedName>
        <fullName evidence="3">LAME_0E06524g1_1</fullName>
    </submittedName>
</protein>
<feature type="region of interest" description="Disordered" evidence="1">
    <location>
        <begin position="111"/>
        <end position="167"/>
    </location>
</feature>
<gene>
    <name evidence="3" type="ORF">LAME_0E06524G</name>
</gene>